<evidence type="ECO:0000256" key="2">
    <source>
        <dbReference type="SAM" id="Phobius"/>
    </source>
</evidence>
<feature type="transmembrane region" description="Helical" evidence="2">
    <location>
        <begin position="393"/>
        <end position="415"/>
    </location>
</feature>
<feature type="compositionally biased region" description="Polar residues" evidence="1">
    <location>
        <begin position="41"/>
        <end position="55"/>
    </location>
</feature>
<reference evidence="3" key="2">
    <citation type="submission" date="2020-11" db="EMBL/GenBank/DDBJ databases">
        <title>Whole genome sequencing of Colletotrichum sp.</title>
        <authorList>
            <person name="Li H."/>
        </authorList>
    </citation>
    <scope>NUCLEOTIDE SEQUENCE</scope>
    <source>
        <strain evidence="3">CkLH20</strain>
    </source>
</reference>
<gene>
    <name evidence="3" type="ORF">CkaCkLH20_02535</name>
</gene>
<reference evidence="3" key="1">
    <citation type="submission" date="2020-03" db="EMBL/GenBank/DDBJ databases">
        <authorList>
            <person name="He L."/>
        </authorList>
    </citation>
    <scope>NUCLEOTIDE SEQUENCE</scope>
    <source>
        <strain evidence="3">CkLH20</strain>
    </source>
</reference>
<feature type="compositionally biased region" description="Acidic residues" evidence="1">
    <location>
        <begin position="304"/>
        <end position="318"/>
    </location>
</feature>
<dbReference type="GeneID" id="62158328"/>
<feature type="region of interest" description="Disordered" evidence="1">
    <location>
        <begin position="245"/>
        <end position="340"/>
    </location>
</feature>
<protein>
    <submittedName>
        <fullName evidence="3">Uncharacterized protein</fullName>
    </submittedName>
</protein>
<name>A0A9P6IBE3_9PEZI</name>
<evidence type="ECO:0000256" key="1">
    <source>
        <dbReference type="SAM" id="MobiDB-lite"/>
    </source>
</evidence>
<feature type="compositionally biased region" description="Acidic residues" evidence="1">
    <location>
        <begin position="325"/>
        <end position="340"/>
    </location>
</feature>
<keyword evidence="4" id="KW-1185">Reference proteome</keyword>
<organism evidence="3 4">
    <name type="scientific">Colletotrichum karsti</name>
    <dbReference type="NCBI Taxonomy" id="1095194"/>
    <lineage>
        <taxon>Eukaryota</taxon>
        <taxon>Fungi</taxon>
        <taxon>Dikarya</taxon>
        <taxon>Ascomycota</taxon>
        <taxon>Pezizomycotina</taxon>
        <taxon>Sordariomycetes</taxon>
        <taxon>Hypocreomycetidae</taxon>
        <taxon>Glomerellales</taxon>
        <taxon>Glomerellaceae</taxon>
        <taxon>Colletotrichum</taxon>
        <taxon>Colletotrichum boninense species complex</taxon>
    </lineage>
</organism>
<keyword evidence="2" id="KW-0812">Transmembrane</keyword>
<feature type="compositionally biased region" description="Low complexity" evidence="1">
    <location>
        <begin position="248"/>
        <end position="257"/>
    </location>
</feature>
<sequence length="432" mass="48823">MPVDISKQVRYWRDRSPYPGASSSHHSRNSTETNKPVEPVQPSTRTRSSEYTRNATHQHDSEGLVVMASYFQDKRDPEPVATCEPQTNTPMNRSVSWTPESSPAHQKAMKERVRSARSRTLPSQREQELHNKIVRVLSASTQTHPDARNRPRLRIEIPERPASRIVEQTGTQIEDGIRAPHTTPTKAWIQLDDGIRSPRMVEIDPSSYRGASFMTAMVVEPEQLDCMPPLRLGCPAIRPFGASFQQVSSHSNGSSPESSKDDGRNSSAEEQDTRSEDSFTFVDDVSTDGEGVQLVDELGSGESKDEEEDEHEAYEEDSEAHQQEADEEESDEEDGDDEAQDEKMVWYRADPCCRCDNCCPIKRMGRPRDRCLNAERVPLSDALRRESDMKYNLGLKVFLGILVVLFLVLGANFHLASWENAIAKGKYWRSRS</sequence>
<evidence type="ECO:0000313" key="4">
    <source>
        <dbReference type="Proteomes" id="UP000781932"/>
    </source>
</evidence>
<accession>A0A9P6IBE3</accession>
<comment type="caution">
    <text evidence="3">The sequence shown here is derived from an EMBL/GenBank/DDBJ whole genome shotgun (WGS) entry which is preliminary data.</text>
</comment>
<dbReference type="OrthoDB" id="4827978at2759"/>
<keyword evidence="2" id="KW-0472">Membrane</keyword>
<keyword evidence="2" id="KW-1133">Transmembrane helix</keyword>
<dbReference type="AlphaFoldDB" id="A0A9P6IBE3"/>
<dbReference type="EMBL" id="JAATWM020000006">
    <property type="protein sequence ID" value="KAF9879724.1"/>
    <property type="molecule type" value="Genomic_DNA"/>
</dbReference>
<feature type="region of interest" description="Disordered" evidence="1">
    <location>
        <begin position="76"/>
        <end position="125"/>
    </location>
</feature>
<feature type="region of interest" description="Disordered" evidence="1">
    <location>
        <begin position="1"/>
        <end position="63"/>
    </location>
</feature>
<dbReference type="Proteomes" id="UP000781932">
    <property type="component" value="Unassembled WGS sequence"/>
</dbReference>
<proteinExistence type="predicted"/>
<feature type="compositionally biased region" description="Polar residues" evidence="1">
    <location>
        <begin position="84"/>
        <end position="104"/>
    </location>
</feature>
<dbReference type="RefSeq" id="XP_038749185.1">
    <property type="nucleotide sequence ID" value="XM_038885254.1"/>
</dbReference>
<evidence type="ECO:0000313" key="3">
    <source>
        <dbReference type="EMBL" id="KAF9879724.1"/>
    </source>
</evidence>